<protein>
    <recommendedName>
        <fullName evidence="7">Bacteriophage tail tape measure N-terminal domain-containing protein</fullName>
    </recommendedName>
</protein>
<feature type="region of interest" description="Disordered" evidence="2">
    <location>
        <begin position="741"/>
        <end position="762"/>
    </location>
</feature>
<evidence type="ECO:0000259" key="3">
    <source>
        <dbReference type="Pfam" id="PF01464"/>
    </source>
</evidence>
<organism evidence="5 6">
    <name type="scientific">Methylobacterium indicum</name>
    <dbReference type="NCBI Taxonomy" id="1775910"/>
    <lineage>
        <taxon>Bacteria</taxon>
        <taxon>Pseudomonadati</taxon>
        <taxon>Pseudomonadota</taxon>
        <taxon>Alphaproteobacteria</taxon>
        <taxon>Hyphomicrobiales</taxon>
        <taxon>Methylobacteriaceae</taxon>
        <taxon>Methylobacterium</taxon>
    </lineage>
</organism>
<reference evidence="5 6" key="1">
    <citation type="submission" date="2014-11" db="EMBL/GenBank/DDBJ databases">
        <title>Comparative genomics of Methylobacterium species.</title>
        <authorList>
            <person name="Chaudhry V."/>
            <person name="Patil P.B."/>
        </authorList>
    </citation>
    <scope>NUCLEOTIDE SEQUENCE [LARGE SCALE GENOMIC DNA]</scope>
    <source>
        <strain evidence="5 6">SE3.6</strain>
    </source>
</reference>
<dbReference type="Pfam" id="PF06791">
    <property type="entry name" value="TMP_2"/>
    <property type="match status" value="1"/>
</dbReference>
<evidence type="ECO:0000256" key="1">
    <source>
        <dbReference type="ARBA" id="ARBA00009387"/>
    </source>
</evidence>
<feature type="domain" description="Bacteriophage tail tape measure N-terminal" evidence="4">
    <location>
        <begin position="216"/>
        <end position="430"/>
    </location>
</feature>
<dbReference type="InterPro" id="IPR023346">
    <property type="entry name" value="Lysozyme-like_dom_sf"/>
</dbReference>
<name>A0ABR5GZ81_9HYPH</name>
<comment type="similarity">
    <text evidence="1">Belongs to the virb1 family.</text>
</comment>
<dbReference type="Pfam" id="PF01464">
    <property type="entry name" value="SLT"/>
    <property type="match status" value="1"/>
</dbReference>
<proteinExistence type="inferred from homology"/>
<dbReference type="Gene3D" id="1.10.530.10">
    <property type="match status" value="1"/>
</dbReference>
<evidence type="ECO:0000313" key="6">
    <source>
        <dbReference type="Proteomes" id="UP000036471"/>
    </source>
</evidence>
<dbReference type="InterPro" id="IPR009628">
    <property type="entry name" value="Phage_tape_measure_N"/>
</dbReference>
<dbReference type="EMBL" id="JTHG01000260">
    <property type="protein sequence ID" value="KMO15770.1"/>
    <property type="molecule type" value="Genomic_DNA"/>
</dbReference>
<feature type="domain" description="Transglycosylase SLT" evidence="3">
    <location>
        <begin position="721"/>
        <end position="819"/>
    </location>
</feature>
<dbReference type="SUPFAM" id="SSF53955">
    <property type="entry name" value="Lysozyme-like"/>
    <property type="match status" value="1"/>
</dbReference>
<dbReference type="Proteomes" id="UP000036471">
    <property type="component" value="Unassembled WGS sequence"/>
</dbReference>
<dbReference type="InterPro" id="IPR008258">
    <property type="entry name" value="Transglycosylase_SLT_dom_1"/>
</dbReference>
<comment type="caution">
    <text evidence="5">The sequence shown here is derived from an EMBL/GenBank/DDBJ whole genome shotgun (WGS) entry which is preliminary data.</text>
</comment>
<evidence type="ECO:0000256" key="2">
    <source>
        <dbReference type="SAM" id="MobiDB-lite"/>
    </source>
</evidence>
<keyword evidence="6" id="KW-1185">Reference proteome</keyword>
<gene>
    <name evidence="5" type="ORF">QR79_23830</name>
</gene>
<dbReference type="RefSeq" id="WP_048428570.1">
    <property type="nucleotide sequence ID" value="NZ_JTHF01000129.1"/>
</dbReference>
<evidence type="ECO:0000313" key="5">
    <source>
        <dbReference type="EMBL" id="KMO15770.1"/>
    </source>
</evidence>
<sequence length="1183" mass="123063">MATNIETIRRITIEARTAGVEQANARLTDTTRAIGTMEGAVARVRRSFDPLFAPMERLTGVARTLQLAVASGNISQDEANRLYDLASAKITNLGRAMESASRAQQQWSALSQAGRQQLQQVQAASTLSAANRSAAERLGGLGYTGGSAFSDAQKRAQAAQVDPLAAAQQKRDEQLEKANAALKAGAISEEAHARSVAYTTATYNAQETAVRRFIANTDASGKAAKLSAYELQNLGYQANDVFSSLASGISVQQTLAQQGPQIFQILQGSNGGLKGGISAIGGVALSAGRALIGFGGALAGTTVALIAAAAAGNSYANSMMAVDRAVAGRGRASGSTAQQIIETAAANADAGKVSVRQAREMASEFASTGRIGSEMYGSLIRTAKDYAATTGQDLPTASKALAEAFADPAAGASALNKQLGFLNAASAESIERLARQGDRLGAQRALMDAYSTSLTKARDLTSGWGVVTEAVGSTVSDMWDKIGKAVANSFTGGETLEARLTEARRLLSEAQGAQGGVVDRLTGNATSEVQRLQGVIGGLQAQIAQRDAQNAAARRNQRDMEIKSLVDGYNQSGQALKRLEDDAKNVARALREGVLDPEGRSLRTMTSLQEAARQIKSDMAAGGAAYADAVRAAGFENRNVGTTGVALQRAQIEEQAQNKALAATRDTQDASELFAKLQSIEIERVTRLNTLLKETENQAANAGGALARVSGSLREQIIGAARGSVTPGIIAGIAGKESSNNPNVGFSKSLGEDGRPSSAYGLGQITKGTAEEAVRRGYLPQGFDRTDTSTMAQGIAGVLAMKIDQAGGDVTAGLMAYRGSKDPAINRAYAAEVMRKAGQFGDVSSTGLVKDQDALNRNQRDAAENLKNLTRNYGENGAALEMEAARRQKYNELLDRGVPAAEAASIAFSGMTDKIVQLGRSAKEIQFQRDLEFERAQLGRSSLDQSVYSQVRSRYGDTTSAEAQGAIGSLRELGMMKEARGAFQDTFGGVVSSLSRGSTAAQAFSQALSRLGDKLITMGTDALGGVLFGGGKSGGGGIFGGLLGGLLGGGGGSGGLDIGATSWMPKFADGGIMTSEGALPLHRYATGGIANTPQVALFGEGRGPEAFVPLPDGRRIPVSMTMSGAPANGNGPSTFTDARAYQIDARGAQAGVADQIVNAIKAYDQEKTRNQAADREAYRRMEG</sequence>
<evidence type="ECO:0000259" key="4">
    <source>
        <dbReference type="Pfam" id="PF06791"/>
    </source>
</evidence>
<evidence type="ECO:0008006" key="7">
    <source>
        <dbReference type="Google" id="ProtNLM"/>
    </source>
</evidence>
<accession>A0ABR5GZ81</accession>